<dbReference type="InterPro" id="IPR000322">
    <property type="entry name" value="Glyco_hydro_31_TIM"/>
</dbReference>
<dbReference type="Gene3D" id="3.20.20.80">
    <property type="entry name" value="Glycosidases"/>
    <property type="match status" value="1"/>
</dbReference>
<dbReference type="GO" id="GO:0004553">
    <property type="term" value="F:hydrolase activity, hydrolyzing O-glycosyl compounds"/>
    <property type="evidence" value="ECO:0007669"/>
    <property type="project" value="InterPro"/>
</dbReference>
<dbReference type="InterPro" id="IPR048395">
    <property type="entry name" value="Glyco_hydro_31_C"/>
</dbReference>
<keyword evidence="6" id="KW-1185">Reference proteome</keyword>
<comment type="caution">
    <text evidence="5">The sequence shown here is derived from an EMBL/GenBank/DDBJ whole genome shotgun (WGS) entry which is preliminary data.</text>
</comment>
<evidence type="ECO:0000313" key="5">
    <source>
        <dbReference type="EMBL" id="ORZ24722.1"/>
    </source>
</evidence>
<dbReference type="Proteomes" id="UP000193560">
    <property type="component" value="Unassembled WGS sequence"/>
</dbReference>
<keyword evidence="2" id="KW-0326">Glycosidase</keyword>
<name>A0A1X2IZL5_9FUNG</name>
<organism evidence="5 6">
    <name type="scientific">Absidia repens</name>
    <dbReference type="NCBI Taxonomy" id="90262"/>
    <lineage>
        <taxon>Eukaryota</taxon>
        <taxon>Fungi</taxon>
        <taxon>Fungi incertae sedis</taxon>
        <taxon>Mucoromycota</taxon>
        <taxon>Mucoromycotina</taxon>
        <taxon>Mucoromycetes</taxon>
        <taxon>Mucorales</taxon>
        <taxon>Cunninghamellaceae</taxon>
        <taxon>Absidia</taxon>
    </lineage>
</organism>
<dbReference type="Gene3D" id="2.60.40.1180">
    <property type="entry name" value="Golgi alpha-mannosidase II"/>
    <property type="match status" value="1"/>
</dbReference>
<feature type="domain" description="Glycoside hydrolase family 31 TIM barrel" evidence="3">
    <location>
        <begin position="14"/>
        <end position="85"/>
    </location>
</feature>
<reference evidence="5 6" key="1">
    <citation type="submission" date="2016-07" db="EMBL/GenBank/DDBJ databases">
        <title>Pervasive Adenine N6-methylation of Active Genes in Fungi.</title>
        <authorList>
            <consortium name="DOE Joint Genome Institute"/>
            <person name="Mondo S.J."/>
            <person name="Dannebaum R.O."/>
            <person name="Kuo R.C."/>
            <person name="Labutti K."/>
            <person name="Haridas S."/>
            <person name="Kuo A."/>
            <person name="Salamov A."/>
            <person name="Ahrendt S.R."/>
            <person name="Lipzen A."/>
            <person name="Sullivan W."/>
            <person name="Andreopoulos W.B."/>
            <person name="Clum A."/>
            <person name="Lindquist E."/>
            <person name="Daum C."/>
            <person name="Ramamoorthy G.K."/>
            <person name="Gryganskyi A."/>
            <person name="Culley D."/>
            <person name="Magnuson J.K."/>
            <person name="James T.Y."/>
            <person name="O'Malley M.A."/>
            <person name="Stajich J.E."/>
            <person name="Spatafora J.W."/>
            <person name="Visel A."/>
            <person name="Grigoriev I.V."/>
        </authorList>
    </citation>
    <scope>NUCLEOTIDE SEQUENCE [LARGE SCALE GENOMIC DNA]</scope>
    <source>
        <strain evidence="5 6">NRRL 1336</strain>
    </source>
</reference>
<accession>A0A1X2IZL5</accession>
<feature type="domain" description="Glycosyl hydrolase family 31 C-terminal" evidence="4">
    <location>
        <begin position="95"/>
        <end position="188"/>
    </location>
</feature>
<dbReference type="InterPro" id="IPR013780">
    <property type="entry name" value="Glyco_hydro_b"/>
</dbReference>
<sequence length="343" mass="39992">MGTGAALCAVPGGYGHDNGGFAGPAPTPEQLVRWVQQGIFWTRFCIHSFNSDKSITEPWMYPEVLPTIKSAIQWRYKWIPHLYSLYVNLTYRNNEPVVRPTFYDHLHDKRTLQQDFDFMVGPQLLVAPVYKQGATDRQVYLPSFQHQLDVDGGWYHYQTGQHYRGGQDVSVPTFLDDSLAPLFIKEGTFMCYGKCMPHFSALPDDERRIQIYPPPMEAATVSYLNREFQEEKPYRWKFMLTEDDGHTTGHQQNNSYTDVELWMECYTNRILVGIDILYDGYFPEYDTLWVTCPLDSEKRPLVFDGQDEDDTQVTNLLDAPDEYYDENYVYRALKINWKKSNKA</sequence>
<dbReference type="EMBL" id="MCGE01000002">
    <property type="protein sequence ID" value="ORZ24722.1"/>
    <property type="molecule type" value="Genomic_DNA"/>
</dbReference>
<evidence type="ECO:0000256" key="1">
    <source>
        <dbReference type="ARBA" id="ARBA00007806"/>
    </source>
</evidence>
<evidence type="ECO:0000256" key="2">
    <source>
        <dbReference type="RuleBase" id="RU361185"/>
    </source>
</evidence>
<comment type="similarity">
    <text evidence="1 2">Belongs to the glycosyl hydrolase 31 family.</text>
</comment>
<dbReference type="SUPFAM" id="SSF51011">
    <property type="entry name" value="Glycosyl hydrolase domain"/>
    <property type="match status" value="1"/>
</dbReference>
<evidence type="ECO:0000259" key="4">
    <source>
        <dbReference type="Pfam" id="PF21365"/>
    </source>
</evidence>
<proteinExistence type="inferred from homology"/>
<dbReference type="InterPro" id="IPR017853">
    <property type="entry name" value="GH"/>
</dbReference>
<protein>
    <submittedName>
        <fullName evidence="5">Glycosyl hydrolases family 31-domain-containing protein</fullName>
    </submittedName>
</protein>
<keyword evidence="2 5" id="KW-0378">Hydrolase</keyword>
<evidence type="ECO:0000313" key="6">
    <source>
        <dbReference type="Proteomes" id="UP000193560"/>
    </source>
</evidence>
<gene>
    <name evidence="5" type="ORF">BCR42DRAFT_317959</name>
</gene>
<dbReference type="Pfam" id="PF21365">
    <property type="entry name" value="Glyco_hydro_31_3rd"/>
    <property type="match status" value="1"/>
</dbReference>
<dbReference type="GO" id="GO:0005975">
    <property type="term" value="P:carbohydrate metabolic process"/>
    <property type="evidence" value="ECO:0007669"/>
    <property type="project" value="InterPro"/>
</dbReference>
<dbReference type="PANTHER" id="PTHR22762">
    <property type="entry name" value="ALPHA-GLUCOSIDASE"/>
    <property type="match status" value="1"/>
</dbReference>
<dbReference type="PANTHER" id="PTHR22762:SF165">
    <property type="entry name" value="PUTATIVE (AFU_ORTHOLOGUE AFUA_1G06560)-RELATED"/>
    <property type="match status" value="1"/>
</dbReference>
<dbReference type="AlphaFoldDB" id="A0A1X2IZL5"/>
<dbReference type="SUPFAM" id="SSF51445">
    <property type="entry name" value="(Trans)glycosidases"/>
    <property type="match status" value="1"/>
</dbReference>
<dbReference type="OrthoDB" id="5839090at2759"/>
<dbReference type="STRING" id="90262.A0A1X2IZL5"/>
<dbReference type="Pfam" id="PF01055">
    <property type="entry name" value="Glyco_hydro_31_2nd"/>
    <property type="match status" value="1"/>
</dbReference>
<evidence type="ECO:0000259" key="3">
    <source>
        <dbReference type="Pfam" id="PF01055"/>
    </source>
</evidence>